<comment type="caution">
    <text evidence="1">The sequence shown here is derived from an EMBL/GenBank/DDBJ whole genome shotgun (WGS) entry which is preliminary data.</text>
</comment>
<evidence type="ECO:0000313" key="2">
    <source>
        <dbReference type="Proteomes" id="UP000215914"/>
    </source>
</evidence>
<sequence>MFILCECIFIQVTDRTRLSNAQHLLERTRPWAVFLVTGTNGQPIRGFGPLLLYVHTHNFRRLFSFGYTKTQVTKP</sequence>
<evidence type="ECO:0000313" key="1">
    <source>
        <dbReference type="EMBL" id="KAF5775061.1"/>
    </source>
</evidence>
<protein>
    <submittedName>
        <fullName evidence="1">Uncharacterized protein</fullName>
    </submittedName>
</protein>
<dbReference type="Proteomes" id="UP000215914">
    <property type="component" value="Unassembled WGS sequence"/>
</dbReference>
<dbReference type="EMBL" id="MNCJ02000328">
    <property type="protein sequence ID" value="KAF5775061.1"/>
    <property type="molecule type" value="Genomic_DNA"/>
</dbReference>
<organism evidence="1 2">
    <name type="scientific">Helianthus annuus</name>
    <name type="common">Common sunflower</name>
    <dbReference type="NCBI Taxonomy" id="4232"/>
    <lineage>
        <taxon>Eukaryota</taxon>
        <taxon>Viridiplantae</taxon>
        <taxon>Streptophyta</taxon>
        <taxon>Embryophyta</taxon>
        <taxon>Tracheophyta</taxon>
        <taxon>Spermatophyta</taxon>
        <taxon>Magnoliopsida</taxon>
        <taxon>eudicotyledons</taxon>
        <taxon>Gunneridae</taxon>
        <taxon>Pentapetalae</taxon>
        <taxon>asterids</taxon>
        <taxon>campanulids</taxon>
        <taxon>Asterales</taxon>
        <taxon>Asteraceae</taxon>
        <taxon>Asteroideae</taxon>
        <taxon>Heliantheae alliance</taxon>
        <taxon>Heliantheae</taxon>
        <taxon>Helianthus</taxon>
    </lineage>
</organism>
<reference evidence="1" key="1">
    <citation type="journal article" date="2017" name="Nature">
        <title>The sunflower genome provides insights into oil metabolism, flowering and Asterid evolution.</title>
        <authorList>
            <person name="Badouin H."/>
            <person name="Gouzy J."/>
            <person name="Grassa C.J."/>
            <person name="Murat F."/>
            <person name="Staton S.E."/>
            <person name="Cottret L."/>
            <person name="Lelandais-Briere C."/>
            <person name="Owens G.L."/>
            <person name="Carrere S."/>
            <person name="Mayjonade B."/>
            <person name="Legrand L."/>
            <person name="Gill N."/>
            <person name="Kane N.C."/>
            <person name="Bowers J.E."/>
            <person name="Hubner S."/>
            <person name="Bellec A."/>
            <person name="Berard A."/>
            <person name="Berges H."/>
            <person name="Blanchet N."/>
            <person name="Boniface M.C."/>
            <person name="Brunel D."/>
            <person name="Catrice O."/>
            <person name="Chaidir N."/>
            <person name="Claudel C."/>
            <person name="Donnadieu C."/>
            <person name="Faraut T."/>
            <person name="Fievet G."/>
            <person name="Helmstetter N."/>
            <person name="King M."/>
            <person name="Knapp S.J."/>
            <person name="Lai Z."/>
            <person name="Le Paslier M.C."/>
            <person name="Lippi Y."/>
            <person name="Lorenzon L."/>
            <person name="Mandel J.R."/>
            <person name="Marage G."/>
            <person name="Marchand G."/>
            <person name="Marquand E."/>
            <person name="Bret-Mestries E."/>
            <person name="Morien E."/>
            <person name="Nambeesan S."/>
            <person name="Nguyen T."/>
            <person name="Pegot-Espagnet P."/>
            <person name="Pouilly N."/>
            <person name="Raftis F."/>
            <person name="Sallet E."/>
            <person name="Schiex T."/>
            <person name="Thomas J."/>
            <person name="Vandecasteele C."/>
            <person name="Vares D."/>
            <person name="Vear F."/>
            <person name="Vautrin S."/>
            <person name="Crespi M."/>
            <person name="Mangin B."/>
            <person name="Burke J.M."/>
            <person name="Salse J."/>
            <person name="Munos S."/>
            <person name="Vincourt P."/>
            <person name="Rieseberg L.H."/>
            <person name="Langlade N.B."/>
        </authorList>
    </citation>
    <scope>NUCLEOTIDE SEQUENCE</scope>
    <source>
        <tissue evidence="1">Leaves</tissue>
    </source>
</reference>
<dbReference type="Gramene" id="mRNA:HanXRQr2_Chr13g0607811">
    <property type="protein sequence ID" value="CDS:HanXRQr2_Chr13g0607811.1"/>
    <property type="gene ID" value="HanXRQr2_Chr13g0607811"/>
</dbReference>
<accession>A0A9K3HDI2</accession>
<dbReference type="AlphaFoldDB" id="A0A9K3HDI2"/>
<reference evidence="1" key="2">
    <citation type="submission" date="2020-06" db="EMBL/GenBank/DDBJ databases">
        <title>Helianthus annuus Genome sequencing and assembly Release 2.</title>
        <authorList>
            <person name="Gouzy J."/>
            <person name="Langlade N."/>
            <person name="Munos S."/>
        </authorList>
    </citation>
    <scope>NUCLEOTIDE SEQUENCE</scope>
    <source>
        <tissue evidence="1">Leaves</tissue>
    </source>
</reference>
<name>A0A9K3HDI2_HELAN</name>
<keyword evidence="2" id="KW-1185">Reference proteome</keyword>
<gene>
    <name evidence="1" type="ORF">HanXRQr2_Chr13g0607811</name>
</gene>
<proteinExistence type="predicted"/>